<comment type="caution">
    <text evidence="2">The sequence shown here is derived from an EMBL/GenBank/DDBJ whole genome shotgun (WGS) entry which is preliminary data.</text>
</comment>
<dbReference type="CDD" id="cd00118">
    <property type="entry name" value="LysM"/>
    <property type="match status" value="1"/>
</dbReference>
<evidence type="ECO:0000259" key="1">
    <source>
        <dbReference type="PROSITE" id="PS51782"/>
    </source>
</evidence>
<dbReference type="Pfam" id="PF12673">
    <property type="entry name" value="SipL"/>
    <property type="match status" value="3"/>
</dbReference>
<organism evidence="2 3">
    <name type="scientific">Brotaphodocola catenula</name>
    <dbReference type="NCBI Taxonomy" id="2885361"/>
    <lineage>
        <taxon>Bacteria</taxon>
        <taxon>Bacillati</taxon>
        <taxon>Bacillota</taxon>
        <taxon>Clostridia</taxon>
        <taxon>Lachnospirales</taxon>
        <taxon>Lachnospiraceae</taxon>
        <taxon>Brotaphodocola</taxon>
    </lineage>
</organism>
<dbReference type="EMBL" id="JAJEPU010000011">
    <property type="protein sequence ID" value="MCC2164278.1"/>
    <property type="molecule type" value="Genomic_DNA"/>
</dbReference>
<feature type="domain" description="LysM" evidence="1">
    <location>
        <begin position="477"/>
        <end position="520"/>
    </location>
</feature>
<name>A0AAE3AM23_9FIRM</name>
<dbReference type="PROSITE" id="PS51782">
    <property type="entry name" value="LYSM"/>
    <property type="match status" value="1"/>
</dbReference>
<dbReference type="RefSeq" id="WP_308450999.1">
    <property type="nucleotide sequence ID" value="NZ_JAJEPU010000011.1"/>
</dbReference>
<sequence length="536" mass="59890">MLELVRQQIQMNRWKNQVGTQVTLDDDFIIPDTMSDADQMILSAGEIQLEPLKIQDGRVLVRGKLDFHVLYRREEGGMQTLGGSIPFEEPVNVPDVNAQDDVSAGGYLEDLNAELIHSRKFGIRAVVRLEIKAETRMDTEVTVDVADRENEESDDPPKLLMQHRKLEVAGLVLHRKDTWRMKEELTLSPSKPAIGRMLWTQVALGNMQVRPEDGRAHLEGVLNVFVIYEGESGEETISWMEESIPFSGDLEMPGCRPDLILAVSPKLIHRGVEEKPDYDGEMRQIEVDAIAELDVRLYEEKELELLADLYSTNREVTLEIGKACFDQILTHNAGKCRVAEKLDLGKIGKVLQICHSSGSVKLDAVEPGEEVLSIDGALEVQLLCLTDEDDRPIQSVTELFPFHYDASAPGIHPDSIWYLDSNTEQLTAVMNGGNLAEIKAVVNLDVLILQPVTCPVIERVQVEEADRKKMRELPGIVGYLVQEGDTLWEIAKRFHTTPESIVEGNGLNSDEVRAGDCLILVKEIDRQAVTTAGRSS</sequence>
<protein>
    <submittedName>
        <fullName evidence="2">DUF3794 domain-containing protein</fullName>
    </submittedName>
</protein>
<gene>
    <name evidence="2" type="ORF">LKD32_05145</name>
</gene>
<evidence type="ECO:0000313" key="3">
    <source>
        <dbReference type="Proteomes" id="UP001198962"/>
    </source>
</evidence>
<dbReference type="SUPFAM" id="SSF54106">
    <property type="entry name" value="LysM domain"/>
    <property type="match status" value="1"/>
</dbReference>
<evidence type="ECO:0000313" key="2">
    <source>
        <dbReference type="EMBL" id="MCC2164278.1"/>
    </source>
</evidence>
<keyword evidence="3" id="KW-1185">Reference proteome</keyword>
<proteinExistence type="predicted"/>
<dbReference type="SMART" id="SM00257">
    <property type="entry name" value="LysM"/>
    <property type="match status" value="1"/>
</dbReference>
<reference evidence="2" key="1">
    <citation type="submission" date="2021-10" db="EMBL/GenBank/DDBJ databases">
        <title>Anaerobic single-cell dispensing facilitates the cultivation of human gut bacteria.</title>
        <authorList>
            <person name="Afrizal A."/>
        </authorList>
    </citation>
    <scope>NUCLEOTIDE SEQUENCE</scope>
    <source>
        <strain evidence="2">CLA-AA-H274</strain>
    </source>
</reference>
<dbReference type="InterPro" id="IPR018392">
    <property type="entry name" value="LysM"/>
</dbReference>
<dbReference type="Gene3D" id="3.10.350.10">
    <property type="entry name" value="LysM domain"/>
    <property type="match status" value="1"/>
</dbReference>
<dbReference type="Pfam" id="PF01476">
    <property type="entry name" value="LysM"/>
    <property type="match status" value="1"/>
</dbReference>
<accession>A0AAE3AM23</accession>
<dbReference type="InterPro" id="IPR036779">
    <property type="entry name" value="LysM_dom_sf"/>
</dbReference>
<dbReference type="AlphaFoldDB" id="A0AAE3AM23"/>
<dbReference type="InterPro" id="IPR024300">
    <property type="entry name" value="SipL_SPOCS_dom"/>
</dbReference>
<dbReference type="Proteomes" id="UP001198962">
    <property type="component" value="Unassembled WGS sequence"/>
</dbReference>